<dbReference type="Pfam" id="PF00072">
    <property type="entry name" value="Response_reg"/>
    <property type="match status" value="1"/>
</dbReference>
<evidence type="ECO:0000259" key="4">
    <source>
        <dbReference type="PROSITE" id="PS50110"/>
    </source>
</evidence>
<feature type="domain" description="OmpR/PhoB-type" evidence="5">
    <location>
        <begin position="127"/>
        <end position="220"/>
    </location>
</feature>
<dbReference type="PANTHER" id="PTHR48111">
    <property type="entry name" value="REGULATOR OF RPOS"/>
    <property type="match status" value="1"/>
</dbReference>
<dbReference type="InterPro" id="IPR011006">
    <property type="entry name" value="CheY-like_superfamily"/>
</dbReference>
<evidence type="ECO:0000313" key="6">
    <source>
        <dbReference type="EMBL" id="SES73860.1"/>
    </source>
</evidence>
<dbReference type="CDD" id="cd00383">
    <property type="entry name" value="trans_reg_C"/>
    <property type="match status" value="1"/>
</dbReference>
<feature type="modified residue" description="4-aspartylphosphate" evidence="2">
    <location>
        <position position="54"/>
    </location>
</feature>
<evidence type="ECO:0000256" key="3">
    <source>
        <dbReference type="PROSITE-ProRule" id="PRU01091"/>
    </source>
</evidence>
<dbReference type="Gene3D" id="3.40.50.2300">
    <property type="match status" value="1"/>
</dbReference>
<dbReference type="PROSITE" id="PS50110">
    <property type="entry name" value="RESPONSE_REGULATORY"/>
    <property type="match status" value="1"/>
</dbReference>
<dbReference type="InterPro" id="IPR036388">
    <property type="entry name" value="WH-like_DNA-bd_sf"/>
</dbReference>
<dbReference type="GO" id="GO:0000976">
    <property type="term" value="F:transcription cis-regulatory region binding"/>
    <property type="evidence" value="ECO:0007669"/>
    <property type="project" value="TreeGrafter"/>
</dbReference>
<evidence type="ECO:0000256" key="2">
    <source>
        <dbReference type="PROSITE-ProRule" id="PRU00169"/>
    </source>
</evidence>
<dbReference type="Pfam" id="PF00486">
    <property type="entry name" value="Trans_reg_C"/>
    <property type="match status" value="1"/>
</dbReference>
<dbReference type="AlphaFoldDB" id="A0A1H9YXI3"/>
<dbReference type="InterPro" id="IPR001789">
    <property type="entry name" value="Sig_transdc_resp-reg_receiver"/>
</dbReference>
<gene>
    <name evidence="6" type="ORF">SAMN05421811_101206</name>
</gene>
<dbReference type="SMART" id="SM00862">
    <property type="entry name" value="Trans_reg_C"/>
    <property type="match status" value="1"/>
</dbReference>
<feature type="DNA-binding region" description="OmpR/PhoB-type" evidence="3">
    <location>
        <begin position="127"/>
        <end position="220"/>
    </location>
</feature>
<dbReference type="GO" id="GO:0006355">
    <property type="term" value="P:regulation of DNA-templated transcription"/>
    <property type="evidence" value="ECO:0007669"/>
    <property type="project" value="InterPro"/>
</dbReference>
<dbReference type="SMART" id="SM00448">
    <property type="entry name" value="REC"/>
    <property type="match status" value="1"/>
</dbReference>
<keyword evidence="7" id="KW-1185">Reference proteome</keyword>
<evidence type="ECO:0000313" key="7">
    <source>
        <dbReference type="Proteomes" id="UP000199361"/>
    </source>
</evidence>
<keyword evidence="1 3" id="KW-0238">DNA-binding</keyword>
<dbReference type="Gene3D" id="6.10.250.690">
    <property type="match status" value="1"/>
</dbReference>
<feature type="domain" description="Response regulatory" evidence="4">
    <location>
        <begin position="5"/>
        <end position="119"/>
    </location>
</feature>
<dbReference type="Proteomes" id="UP000199361">
    <property type="component" value="Unassembled WGS sequence"/>
</dbReference>
<sequence>MSGMRVLIAEDERVLAEVVASGLRKEAMAVDVVHDGSAAVERAMTHDYDVIVLDRDLPAVHGDDVCRALAAGRVPARIIMLTAASDLRSKVEGLGLGADDYLTKPFDFPELVARLRALARRTPQAVPPVLERAGVTLDAGRRQVFRDSRYVALSPKEFAVLEVLMRAEGTVVSAEVLLEKAWDENVNYFTNSVRMTVMTLRKKLGHPPVIETVPGAGYRL</sequence>
<accession>A0A1H9YXI3</accession>
<reference evidence="6 7" key="1">
    <citation type="submission" date="2016-10" db="EMBL/GenBank/DDBJ databases">
        <authorList>
            <person name="de Groot N.N."/>
        </authorList>
    </citation>
    <scope>NUCLEOTIDE SEQUENCE [LARGE SCALE GENOMIC DNA]</scope>
    <source>
        <strain evidence="6 7">CGMCC 4.5598</strain>
    </source>
</reference>
<dbReference type="InterPro" id="IPR001867">
    <property type="entry name" value="OmpR/PhoB-type_DNA-bd"/>
</dbReference>
<protein>
    <submittedName>
        <fullName evidence="6">DNA-binding response regulator, OmpR family, contains REC and winged-helix (WHTH) domain</fullName>
    </submittedName>
</protein>
<proteinExistence type="predicted"/>
<name>A0A1H9YXI3_9ACTN</name>
<dbReference type="STRING" id="568860.SAMN05421811_101206"/>
<dbReference type="GO" id="GO:0005829">
    <property type="term" value="C:cytosol"/>
    <property type="evidence" value="ECO:0007669"/>
    <property type="project" value="TreeGrafter"/>
</dbReference>
<keyword evidence="2" id="KW-0597">Phosphoprotein</keyword>
<dbReference type="InterPro" id="IPR039420">
    <property type="entry name" value="WalR-like"/>
</dbReference>
<dbReference type="GO" id="GO:0032993">
    <property type="term" value="C:protein-DNA complex"/>
    <property type="evidence" value="ECO:0007669"/>
    <property type="project" value="TreeGrafter"/>
</dbReference>
<evidence type="ECO:0000259" key="5">
    <source>
        <dbReference type="PROSITE" id="PS51755"/>
    </source>
</evidence>
<dbReference type="SUPFAM" id="SSF52172">
    <property type="entry name" value="CheY-like"/>
    <property type="match status" value="1"/>
</dbReference>
<dbReference type="EMBL" id="FOHX01000001">
    <property type="protein sequence ID" value="SES73860.1"/>
    <property type="molecule type" value="Genomic_DNA"/>
</dbReference>
<organism evidence="6 7">
    <name type="scientific">Nonomuraea wenchangensis</name>
    <dbReference type="NCBI Taxonomy" id="568860"/>
    <lineage>
        <taxon>Bacteria</taxon>
        <taxon>Bacillati</taxon>
        <taxon>Actinomycetota</taxon>
        <taxon>Actinomycetes</taxon>
        <taxon>Streptosporangiales</taxon>
        <taxon>Streptosporangiaceae</taxon>
        <taxon>Nonomuraea</taxon>
    </lineage>
</organism>
<dbReference type="PANTHER" id="PTHR48111:SF36">
    <property type="entry name" value="TRANSCRIPTIONAL REGULATORY PROTEIN CUTR"/>
    <property type="match status" value="1"/>
</dbReference>
<dbReference type="GO" id="GO:0000156">
    <property type="term" value="F:phosphorelay response regulator activity"/>
    <property type="evidence" value="ECO:0007669"/>
    <property type="project" value="TreeGrafter"/>
</dbReference>
<dbReference type="Gene3D" id="1.10.10.10">
    <property type="entry name" value="Winged helix-like DNA-binding domain superfamily/Winged helix DNA-binding domain"/>
    <property type="match status" value="1"/>
</dbReference>
<evidence type="ECO:0000256" key="1">
    <source>
        <dbReference type="ARBA" id="ARBA00023125"/>
    </source>
</evidence>
<dbReference type="PROSITE" id="PS51755">
    <property type="entry name" value="OMPR_PHOB"/>
    <property type="match status" value="1"/>
</dbReference>